<keyword evidence="7" id="KW-0413">Isomerase</keyword>
<feature type="region of interest" description="Disordered" evidence="10">
    <location>
        <begin position="865"/>
        <end position="977"/>
    </location>
</feature>
<evidence type="ECO:0000256" key="7">
    <source>
        <dbReference type="ARBA" id="ARBA00023235"/>
    </source>
</evidence>
<feature type="compositionally biased region" description="Basic residues" evidence="10">
    <location>
        <begin position="896"/>
        <end position="926"/>
    </location>
</feature>
<dbReference type="GO" id="GO:0043138">
    <property type="term" value="F:3'-5' DNA helicase activity"/>
    <property type="evidence" value="ECO:0007669"/>
    <property type="project" value="UniProtKB-EC"/>
</dbReference>
<feature type="compositionally biased region" description="Gly residues" evidence="10">
    <location>
        <begin position="55"/>
        <end position="66"/>
    </location>
</feature>
<feature type="domain" description="Helicase C-terminal" evidence="12">
    <location>
        <begin position="577"/>
        <end position="725"/>
    </location>
</feature>
<feature type="non-terminal residue" evidence="13">
    <location>
        <position position="1"/>
    </location>
</feature>
<dbReference type="PROSITE" id="PS51192">
    <property type="entry name" value="HELICASE_ATP_BIND_1"/>
    <property type="match status" value="1"/>
</dbReference>
<dbReference type="AlphaFoldDB" id="K0R3T7"/>
<dbReference type="Pfam" id="PF00271">
    <property type="entry name" value="Helicase_C"/>
    <property type="match status" value="1"/>
</dbReference>
<evidence type="ECO:0000256" key="3">
    <source>
        <dbReference type="ARBA" id="ARBA00022801"/>
    </source>
</evidence>
<organism evidence="13 14">
    <name type="scientific">Thalassiosira oceanica</name>
    <name type="common">Marine diatom</name>
    <dbReference type="NCBI Taxonomy" id="159749"/>
    <lineage>
        <taxon>Eukaryota</taxon>
        <taxon>Sar</taxon>
        <taxon>Stramenopiles</taxon>
        <taxon>Ochrophyta</taxon>
        <taxon>Bacillariophyta</taxon>
        <taxon>Coscinodiscophyceae</taxon>
        <taxon>Thalassiosirophycidae</taxon>
        <taxon>Thalassiosirales</taxon>
        <taxon>Thalassiosiraceae</taxon>
        <taxon>Thalassiosira</taxon>
    </lineage>
</organism>
<keyword evidence="5" id="KW-0067">ATP-binding</keyword>
<dbReference type="SMART" id="SM00490">
    <property type="entry name" value="HELICc"/>
    <property type="match status" value="1"/>
</dbReference>
<dbReference type="eggNOG" id="KOG0351">
    <property type="taxonomic scope" value="Eukaryota"/>
</dbReference>
<evidence type="ECO:0000256" key="10">
    <source>
        <dbReference type="SAM" id="MobiDB-lite"/>
    </source>
</evidence>
<comment type="catalytic activity">
    <reaction evidence="8">
        <text>Couples ATP hydrolysis with the unwinding of duplex DNA by translocating in the 3'-5' direction.</text>
        <dbReference type="EC" id="5.6.2.4"/>
    </reaction>
</comment>
<evidence type="ECO:0000256" key="1">
    <source>
        <dbReference type="ARBA" id="ARBA00005446"/>
    </source>
</evidence>
<feature type="region of interest" description="Disordered" evidence="10">
    <location>
        <begin position="1"/>
        <end position="82"/>
    </location>
</feature>
<dbReference type="GO" id="GO:0005737">
    <property type="term" value="C:cytoplasm"/>
    <property type="evidence" value="ECO:0007669"/>
    <property type="project" value="TreeGrafter"/>
</dbReference>
<keyword evidence="6" id="KW-0238">DNA-binding</keyword>
<dbReference type="InterPro" id="IPR011545">
    <property type="entry name" value="DEAD/DEAH_box_helicase_dom"/>
</dbReference>
<dbReference type="EC" id="5.6.2.4" evidence="9"/>
<feature type="compositionally biased region" description="Acidic residues" evidence="10">
    <location>
        <begin position="214"/>
        <end position="226"/>
    </location>
</feature>
<dbReference type="SMART" id="SM00487">
    <property type="entry name" value="DEXDc"/>
    <property type="match status" value="1"/>
</dbReference>
<evidence type="ECO:0000259" key="11">
    <source>
        <dbReference type="PROSITE" id="PS51192"/>
    </source>
</evidence>
<keyword evidence="4" id="KW-0347">Helicase</keyword>
<dbReference type="EMBL" id="AGNL01047373">
    <property type="protein sequence ID" value="EJK47070.1"/>
    <property type="molecule type" value="Genomic_DNA"/>
</dbReference>
<feature type="domain" description="Helicase ATP-binding" evidence="11">
    <location>
        <begin position="367"/>
        <end position="552"/>
    </location>
</feature>
<dbReference type="Pfam" id="PF00270">
    <property type="entry name" value="DEAD"/>
    <property type="match status" value="1"/>
</dbReference>
<feature type="compositionally biased region" description="Polar residues" evidence="10">
    <location>
        <begin position="314"/>
        <end position="326"/>
    </location>
</feature>
<comment type="similarity">
    <text evidence="1">Belongs to the helicase family. RecQ subfamily.</text>
</comment>
<evidence type="ECO:0000313" key="13">
    <source>
        <dbReference type="EMBL" id="EJK47070.1"/>
    </source>
</evidence>
<evidence type="ECO:0000256" key="4">
    <source>
        <dbReference type="ARBA" id="ARBA00022806"/>
    </source>
</evidence>
<dbReference type="Gene3D" id="1.10.10.10">
    <property type="entry name" value="Winged helix-like DNA-binding domain superfamily/Winged helix DNA-binding domain"/>
    <property type="match status" value="1"/>
</dbReference>
<accession>K0R3T7</accession>
<evidence type="ECO:0000259" key="12">
    <source>
        <dbReference type="PROSITE" id="PS51194"/>
    </source>
</evidence>
<dbReference type="Proteomes" id="UP000266841">
    <property type="component" value="Unassembled WGS sequence"/>
</dbReference>
<evidence type="ECO:0000256" key="8">
    <source>
        <dbReference type="ARBA" id="ARBA00034617"/>
    </source>
</evidence>
<dbReference type="PROSITE" id="PS51194">
    <property type="entry name" value="HELICASE_CTER"/>
    <property type="match status" value="1"/>
</dbReference>
<dbReference type="CDD" id="cd18794">
    <property type="entry name" value="SF2_C_RecQ"/>
    <property type="match status" value="1"/>
</dbReference>
<feature type="compositionally biased region" description="Polar residues" evidence="10">
    <location>
        <begin position="198"/>
        <end position="213"/>
    </location>
</feature>
<protein>
    <recommendedName>
        <fullName evidence="9">DNA 3'-5' helicase</fullName>
        <ecNumber evidence="9">5.6.2.4</ecNumber>
    </recommendedName>
</protein>
<feature type="compositionally biased region" description="Basic and acidic residues" evidence="10">
    <location>
        <begin position="1"/>
        <end position="12"/>
    </location>
</feature>
<dbReference type="NCBIfam" id="TIGR00614">
    <property type="entry name" value="recQ_fam"/>
    <property type="match status" value="1"/>
</dbReference>
<feature type="region of interest" description="Disordered" evidence="10">
    <location>
        <begin position="164"/>
        <end position="342"/>
    </location>
</feature>
<keyword evidence="3" id="KW-0378">Hydrolase</keyword>
<dbReference type="InterPro" id="IPR027417">
    <property type="entry name" value="P-loop_NTPase"/>
</dbReference>
<reference evidence="13 14" key="1">
    <citation type="journal article" date="2012" name="Genome Biol.">
        <title>Genome and low-iron response of an oceanic diatom adapted to chronic iron limitation.</title>
        <authorList>
            <person name="Lommer M."/>
            <person name="Specht M."/>
            <person name="Roy A.S."/>
            <person name="Kraemer L."/>
            <person name="Andreson R."/>
            <person name="Gutowska M.A."/>
            <person name="Wolf J."/>
            <person name="Bergner S.V."/>
            <person name="Schilhabel M.B."/>
            <person name="Klostermeier U.C."/>
            <person name="Beiko R.G."/>
            <person name="Rosenstiel P."/>
            <person name="Hippler M."/>
            <person name="Laroche J."/>
        </authorList>
    </citation>
    <scope>NUCLEOTIDE SEQUENCE [LARGE SCALE GENOMIC DNA]</scope>
    <source>
        <strain evidence="13 14">CCMP1005</strain>
    </source>
</reference>
<dbReference type="GO" id="GO:0009378">
    <property type="term" value="F:four-way junction helicase activity"/>
    <property type="evidence" value="ECO:0007669"/>
    <property type="project" value="TreeGrafter"/>
</dbReference>
<dbReference type="InterPro" id="IPR001650">
    <property type="entry name" value="Helicase_C-like"/>
</dbReference>
<dbReference type="InterPro" id="IPR014001">
    <property type="entry name" value="Helicase_ATP-bd"/>
</dbReference>
<evidence type="ECO:0000256" key="6">
    <source>
        <dbReference type="ARBA" id="ARBA00023125"/>
    </source>
</evidence>
<evidence type="ECO:0000256" key="5">
    <source>
        <dbReference type="ARBA" id="ARBA00022840"/>
    </source>
</evidence>
<evidence type="ECO:0000256" key="2">
    <source>
        <dbReference type="ARBA" id="ARBA00022741"/>
    </source>
</evidence>
<dbReference type="OrthoDB" id="10261556at2759"/>
<comment type="caution">
    <text evidence="13">The sequence shown here is derived from an EMBL/GenBank/DDBJ whole genome shotgun (WGS) entry which is preliminary data.</text>
</comment>
<dbReference type="GO" id="GO:0000724">
    <property type="term" value="P:double-strand break repair via homologous recombination"/>
    <property type="evidence" value="ECO:0007669"/>
    <property type="project" value="TreeGrafter"/>
</dbReference>
<name>K0R3T7_THAOC</name>
<dbReference type="InterPro" id="IPR036388">
    <property type="entry name" value="WH-like_DNA-bd_sf"/>
</dbReference>
<feature type="compositionally biased region" description="Polar residues" evidence="10">
    <location>
        <begin position="243"/>
        <end position="293"/>
    </location>
</feature>
<dbReference type="PANTHER" id="PTHR13710">
    <property type="entry name" value="DNA HELICASE RECQ FAMILY MEMBER"/>
    <property type="match status" value="1"/>
</dbReference>
<evidence type="ECO:0000313" key="14">
    <source>
        <dbReference type="Proteomes" id="UP000266841"/>
    </source>
</evidence>
<sequence>IFRDHRESDPRRIGPWQLKAGDPRGASLPAVPAPSRADPTACSAADNRRTTNLPSGGGNGLAFQGGKGRRVEPRTARAPGGSLTDLQLGRALLYYTVGGQGVNQGRHGAFSAEMNTSFASLEAERDARRKEYGDLFDQKSAIIEQMRELTGRLQELDDLIAKRDATQQSQTQTYEEAELKIEERPPVVRPSQNRKRAQNTQLDETLTDPTSQIDDGDVLTDSDDGSNCDSNDSKRRVTKSPVAKNSTEGRSGNRRSSNPFGDLFGSNQRGNGNSINGNTRNLNQNTARPSSLENWLVKGKPSTSSVQRLPPANVRQQGGASIFPNTAGSSGGNAIGGNQPPWHDRMMHHLRKTFKLESFRENQEAICNATLSGRDCFVIMRTGGGKSLTYQLPALIESELDQHPRKISIVISPLISLIRDQEEQMNAIRRGSALSFTSNMQGGSSEHARRWGLVRDPNAGVCLIFVTPEKVSKSGKLKSELEKLNGQGRLGRFVIDECHCACQWGCDFRPDYAKLGILKHHFPRIPLLAVTATASERVRVDCLAIFKSRNSLFFRSTASRPNLHYSVLAKSDNKQQVVDDMAQFIKENHRVEAGIIYTFSKREANETADKLCAKGIVARAYHADVDDRRKDQIQRSWMRNETQVVVATIAFGLGINKPDVRFVLHHSISKTLEAYYQESGRAGRDGLSANCVLFYSPKDVSRLLGMVHGSSQPTRNFPRGMVRYGQMHGDNDLCHHTILTTLGEVNDLARERMLKAKCKTNEEREIGRYAQTVVRIVDAHQRNNERCTLNQIVTKWRSKSVTEDFSFLKDNYPKDFSKDGESTTLECERIVVSCLLSDLLKPDIQFGAYATNVYIVLGRKGRACMNSPDPRGQTSFPLKSSKKKSGGKTPLDVTNTKKKKRTSKLKSSSRSKRKSTSRSKKPRRKSNSIEVVQIDSSSEDEEFLVKRQKRSDKRSWLDDDSSSDGTYNDNDELSESD</sequence>
<dbReference type="Gene3D" id="3.40.50.300">
    <property type="entry name" value="P-loop containing nucleotide triphosphate hydrolases"/>
    <property type="match status" value="2"/>
</dbReference>
<dbReference type="InterPro" id="IPR004589">
    <property type="entry name" value="DNA_helicase_ATP-dep_RecQ"/>
</dbReference>
<dbReference type="SUPFAM" id="SSF52540">
    <property type="entry name" value="P-loop containing nucleoside triphosphate hydrolases"/>
    <property type="match status" value="1"/>
</dbReference>
<evidence type="ECO:0000256" key="9">
    <source>
        <dbReference type="ARBA" id="ARBA00034808"/>
    </source>
</evidence>
<dbReference type="GO" id="GO:0005524">
    <property type="term" value="F:ATP binding"/>
    <property type="evidence" value="ECO:0007669"/>
    <property type="project" value="UniProtKB-KW"/>
</dbReference>
<feature type="compositionally biased region" description="Basic and acidic residues" evidence="10">
    <location>
        <begin position="177"/>
        <end position="186"/>
    </location>
</feature>
<dbReference type="GO" id="GO:0016787">
    <property type="term" value="F:hydrolase activity"/>
    <property type="evidence" value="ECO:0007669"/>
    <property type="project" value="UniProtKB-KW"/>
</dbReference>
<keyword evidence="2" id="KW-0547">Nucleotide-binding</keyword>
<dbReference type="FunFam" id="3.40.50.300:FF:001456">
    <property type="entry name" value="ATP-dependent DNA helicase"/>
    <property type="match status" value="1"/>
</dbReference>
<dbReference type="GO" id="GO:0003677">
    <property type="term" value="F:DNA binding"/>
    <property type="evidence" value="ECO:0007669"/>
    <property type="project" value="UniProtKB-KW"/>
</dbReference>
<dbReference type="PANTHER" id="PTHR13710:SF105">
    <property type="entry name" value="ATP-DEPENDENT DNA HELICASE Q1"/>
    <property type="match status" value="1"/>
</dbReference>
<proteinExistence type="inferred from homology"/>
<keyword evidence="14" id="KW-1185">Reference proteome</keyword>
<dbReference type="GO" id="GO:0005694">
    <property type="term" value="C:chromosome"/>
    <property type="evidence" value="ECO:0007669"/>
    <property type="project" value="TreeGrafter"/>
</dbReference>
<gene>
    <name evidence="13" type="ORF">THAOC_34236</name>
</gene>